<dbReference type="OrthoDB" id="980939at2"/>
<dbReference type="RefSeq" id="WP_044229392.1">
    <property type="nucleotide sequence ID" value="NZ_JRYR02000001.1"/>
</dbReference>
<evidence type="ECO:0000313" key="2">
    <source>
        <dbReference type="EMBL" id="OHX67695.1"/>
    </source>
</evidence>
<comment type="caution">
    <text evidence="2">The sequence shown here is derived from an EMBL/GenBank/DDBJ whole genome shotgun (WGS) entry which is preliminary data.</text>
</comment>
<dbReference type="Proteomes" id="UP000179797">
    <property type="component" value="Unassembled WGS sequence"/>
</dbReference>
<organism evidence="2 3">
    <name type="scientific">Flammeovirga pacifica</name>
    <dbReference type="NCBI Taxonomy" id="915059"/>
    <lineage>
        <taxon>Bacteria</taxon>
        <taxon>Pseudomonadati</taxon>
        <taxon>Bacteroidota</taxon>
        <taxon>Cytophagia</taxon>
        <taxon>Cytophagales</taxon>
        <taxon>Flammeovirgaceae</taxon>
        <taxon>Flammeovirga</taxon>
    </lineage>
</organism>
<dbReference type="SUPFAM" id="SSF56925">
    <property type="entry name" value="OMPA-like"/>
    <property type="match status" value="1"/>
</dbReference>
<dbReference type="InterPro" id="IPR011250">
    <property type="entry name" value="OMP/PagP_B-barrel"/>
</dbReference>
<protein>
    <submittedName>
        <fullName evidence="2">Uncharacterized protein</fullName>
    </submittedName>
</protein>
<feature type="signal peptide" evidence="1">
    <location>
        <begin position="1"/>
        <end position="21"/>
    </location>
</feature>
<reference evidence="2 3" key="1">
    <citation type="journal article" date="2012" name="Int. J. Syst. Evol. Microbiol.">
        <title>Flammeovirga pacifica sp. nov., isolated from deep-sea sediment.</title>
        <authorList>
            <person name="Xu H."/>
            <person name="Fu Y."/>
            <person name="Yang N."/>
            <person name="Ding Z."/>
            <person name="Lai Q."/>
            <person name="Zeng R."/>
        </authorList>
    </citation>
    <scope>NUCLEOTIDE SEQUENCE [LARGE SCALE GENOMIC DNA]</scope>
    <source>
        <strain evidence="3">DSM 24597 / LMG 26175 / WPAGA1</strain>
    </source>
</reference>
<sequence>MAQKLNLFIGLLLCICSLSFAQDLQKNTLILTYSGLGSSDKTNFQSLDGGASYNGQDFFNVGIQYQRKLGKVIDVEAGIEYSEHTLVTSVINENGNPVNSLSKENIIDIPVGVRLKLLKYFFFNAGTVISYDLNTSDYRENQNGFGAYIGIGAQYQFNNGITVFANPYYKVRALLEIPSEKYHYKLAERGVKFGLGYSF</sequence>
<proteinExistence type="predicted"/>
<gene>
    <name evidence="2" type="ORF">NH26_15750</name>
</gene>
<feature type="chain" id="PRO_5010174850" evidence="1">
    <location>
        <begin position="22"/>
        <end position="199"/>
    </location>
</feature>
<evidence type="ECO:0000313" key="3">
    <source>
        <dbReference type="Proteomes" id="UP000179797"/>
    </source>
</evidence>
<keyword evidence="1" id="KW-0732">Signal</keyword>
<name>A0A1S1Z3P1_FLAPC</name>
<evidence type="ECO:0000256" key="1">
    <source>
        <dbReference type="SAM" id="SignalP"/>
    </source>
</evidence>
<keyword evidence="3" id="KW-1185">Reference proteome</keyword>
<dbReference type="EMBL" id="JRYR02000001">
    <property type="protein sequence ID" value="OHX67695.1"/>
    <property type="molecule type" value="Genomic_DNA"/>
</dbReference>
<dbReference type="AlphaFoldDB" id="A0A1S1Z3P1"/>
<accession>A0A1S1Z3P1</accession>